<dbReference type="CDD" id="cd20567">
    <property type="entry name" value="CYCLIN_AtCycB-like_rpt1"/>
    <property type="match status" value="1"/>
</dbReference>
<feature type="compositionally biased region" description="Polar residues" evidence="6">
    <location>
        <begin position="104"/>
        <end position="115"/>
    </location>
</feature>
<feature type="compositionally biased region" description="Basic and acidic residues" evidence="6">
    <location>
        <begin position="50"/>
        <end position="59"/>
    </location>
</feature>
<dbReference type="Pfam" id="PF02984">
    <property type="entry name" value="Cyclin_C"/>
    <property type="match status" value="1"/>
</dbReference>
<feature type="compositionally biased region" description="Basic and acidic residues" evidence="6">
    <location>
        <begin position="1"/>
        <end position="20"/>
    </location>
</feature>
<name>A0A7S0CWI1_MICPS</name>
<proteinExistence type="inferred from homology"/>
<dbReference type="InterPro" id="IPR006671">
    <property type="entry name" value="Cyclin_N"/>
</dbReference>
<dbReference type="PANTHER" id="PTHR10177">
    <property type="entry name" value="CYCLINS"/>
    <property type="match status" value="1"/>
</dbReference>
<feature type="domain" description="Cyclin-like" evidence="7">
    <location>
        <begin position="289"/>
        <end position="370"/>
    </location>
</feature>
<organism evidence="9">
    <name type="scientific">Micromonas pusilla</name>
    <name type="common">Picoplanktonic green alga</name>
    <name type="synonym">Chromulina pusilla</name>
    <dbReference type="NCBI Taxonomy" id="38833"/>
    <lineage>
        <taxon>Eukaryota</taxon>
        <taxon>Viridiplantae</taxon>
        <taxon>Chlorophyta</taxon>
        <taxon>Mamiellophyceae</taxon>
        <taxon>Mamiellales</taxon>
        <taxon>Mamiellaceae</taxon>
        <taxon>Micromonas</taxon>
    </lineage>
</organism>
<dbReference type="SUPFAM" id="SSF47954">
    <property type="entry name" value="Cyclin-like"/>
    <property type="match status" value="2"/>
</dbReference>
<dbReference type="InterPro" id="IPR046965">
    <property type="entry name" value="Cyclin_A/B-like"/>
</dbReference>
<feature type="region of interest" description="Disordered" evidence="6">
    <location>
        <begin position="1"/>
        <end position="22"/>
    </location>
</feature>
<dbReference type="GO" id="GO:0051301">
    <property type="term" value="P:cell division"/>
    <property type="evidence" value="ECO:0007669"/>
    <property type="project" value="UniProtKB-KW"/>
</dbReference>
<dbReference type="InterPro" id="IPR036915">
    <property type="entry name" value="Cyclin-like_sf"/>
</dbReference>
<evidence type="ECO:0000313" key="9">
    <source>
        <dbReference type="EMBL" id="CAD8433893.1"/>
    </source>
</evidence>
<evidence type="ECO:0000259" key="8">
    <source>
        <dbReference type="SMART" id="SM01332"/>
    </source>
</evidence>
<feature type="domain" description="Cyclin C-terminal" evidence="8">
    <location>
        <begin position="285"/>
        <end position="401"/>
    </location>
</feature>
<keyword evidence="3 5" id="KW-0195">Cyclin</keyword>
<dbReference type="PIRSF" id="PIRSF001771">
    <property type="entry name" value="Cyclin_A_B_D_E"/>
    <property type="match status" value="1"/>
</dbReference>
<protein>
    <recommendedName>
        <fullName evidence="10">Cyclin N-terminal domain-containing protein</fullName>
    </recommendedName>
</protein>
<reference evidence="9" key="1">
    <citation type="submission" date="2021-01" db="EMBL/GenBank/DDBJ databases">
        <authorList>
            <person name="Corre E."/>
            <person name="Pelletier E."/>
            <person name="Niang G."/>
            <person name="Scheremetjew M."/>
            <person name="Finn R."/>
            <person name="Kale V."/>
            <person name="Holt S."/>
            <person name="Cochrane G."/>
            <person name="Meng A."/>
            <person name="Brown T."/>
            <person name="Cohen L."/>
        </authorList>
    </citation>
    <scope>NUCLEOTIDE SEQUENCE</scope>
    <source>
        <strain evidence="9">CCAC1681</strain>
    </source>
</reference>
<accession>A0A7S0CWI1</accession>
<dbReference type="GO" id="GO:0016538">
    <property type="term" value="F:cyclin-dependent protein serine/threonine kinase regulator activity"/>
    <property type="evidence" value="ECO:0007669"/>
    <property type="project" value="InterPro"/>
</dbReference>
<feature type="domain" description="Cyclin-like" evidence="7">
    <location>
        <begin position="192"/>
        <end position="276"/>
    </location>
</feature>
<evidence type="ECO:0008006" key="10">
    <source>
        <dbReference type="Google" id="ProtNLM"/>
    </source>
</evidence>
<evidence type="ECO:0000256" key="4">
    <source>
        <dbReference type="ARBA" id="ARBA00023306"/>
    </source>
</evidence>
<evidence type="ECO:0000256" key="3">
    <source>
        <dbReference type="ARBA" id="ARBA00023127"/>
    </source>
</evidence>
<keyword evidence="4" id="KW-0131">Cell cycle</keyword>
<evidence type="ECO:0000256" key="6">
    <source>
        <dbReference type="SAM" id="MobiDB-lite"/>
    </source>
</evidence>
<feature type="region of interest" description="Disordered" evidence="6">
    <location>
        <begin position="43"/>
        <end position="63"/>
    </location>
</feature>
<dbReference type="EMBL" id="HBEN01003447">
    <property type="protein sequence ID" value="CAD8433893.1"/>
    <property type="molecule type" value="Transcribed_RNA"/>
</dbReference>
<evidence type="ECO:0000259" key="7">
    <source>
        <dbReference type="SMART" id="SM00385"/>
    </source>
</evidence>
<comment type="similarity">
    <text evidence="1">Belongs to the cyclin family. Cyclin AB subfamily.</text>
</comment>
<dbReference type="AlphaFoldDB" id="A0A7S0CWI1"/>
<dbReference type="InterPro" id="IPR013763">
    <property type="entry name" value="Cyclin-like_dom"/>
</dbReference>
<evidence type="ECO:0000256" key="2">
    <source>
        <dbReference type="ARBA" id="ARBA00022618"/>
    </source>
</evidence>
<evidence type="ECO:0000256" key="1">
    <source>
        <dbReference type="ARBA" id="ARBA00006955"/>
    </source>
</evidence>
<dbReference type="SMART" id="SM00385">
    <property type="entry name" value="CYCLIN"/>
    <property type="match status" value="2"/>
</dbReference>
<sequence length="408" mass="45601">MNENARRSTGDINTRGEKVMSGRVPLMAAGNRRALGDVSNQLGGQATRQAGKEGVKENASESLSDMSTLLNNFREKTQRAGLGGVAKWGRTSTRTSHTRPRDISNATGGTMTTRTGEPASKRESYTQYIQGRAAAEIPDIDACDRENPLAVTEYVNDIFSYWFRVEPDTQVAPNYMLIQTDINDKMRAILIDWLVEVHLKFKLMPETLFLTHNLIDRFLSKKVVTRKNLQLVGVTAMLLASKYEEIWAPEVRDFVYISDKAYTREQILDMEKQMLNTLGFHLTVPTPYQFLSRFYKAAGADKQFQLLASFIVESSLPDYSMLKFPASLTAAAATYVAMKTLGKGEWNDVMVAHTRYTEADIRPCANAMARLQRKSATASLSAVHKKYSNPKFMEVARLPAPAGLGEEN</sequence>
<dbReference type="InterPro" id="IPR004367">
    <property type="entry name" value="Cyclin_C-dom"/>
</dbReference>
<gene>
    <name evidence="9" type="ORF">MSP1401_LOCUS2782</name>
</gene>
<dbReference type="FunFam" id="1.10.472.10:FF:000167">
    <property type="entry name" value="Mitotic cyclin 6"/>
    <property type="match status" value="1"/>
</dbReference>
<dbReference type="SMART" id="SM01332">
    <property type="entry name" value="Cyclin_C"/>
    <property type="match status" value="1"/>
</dbReference>
<dbReference type="Pfam" id="PF00134">
    <property type="entry name" value="Cyclin_N"/>
    <property type="match status" value="1"/>
</dbReference>
<keyword evidence="2" id="KW-0132">Cell division</keyword>
<feature type="region of interest" description="Disordered" evidence="6">
    <location>
        <begin position="88"/>
        <end position="124"/>
    </location>
</feature>
<dbReference type="InterPro" id="IPR039361">
    <property type="entry name" value="Cyclin"/>
</dbReference>
<dbReference type="FunFam" id="1.10.472.10:FF:000013">
    <property type="entry name" value="Cyclin A1"/>
    <property type="match status" value="1"/>
</dbReference>
<evidence type="ECO:0000256" key="5">
    <source>
        <dbReference type="RuleBase" id="RU000383"/>
    </source>
</evidence>
<dbReference type="Gene3D" id="1.10.472.10">
    <property type="entry name" value="Cyclin-like"/>
    <property type="match status" value="2"/>
</dbReference>
<dbReference type="GO" id="GO:0044772">
    <property type="term" value="P:mitotic cell cycle phase transition"/>
    <property type="evidence" value="ECO:0007669"/>
    <property type="project" value="InterPro"/>
</dbReference>